<feature type="transmembrane region" description="Helical" evidence="8">
    <location>
        <begin position="20"/>
        <end position="46"/>
    </location>
</feature>
<evidence type="ECO:0000313" key="12">
    <source>
        <dbReference type="Proteomes" id="UP000294292"/>
    </source>
</evidence>
<dbReference type="PROSITE" id="PS50929">
    <property type="entry name" value="ABC_TM1F"/>
    <property type="match status" value="1"/>
</dbReference>
<dbReference type="GO" id="GO:0005737">
    <property type="term" value="C:cytoplasm"/>
    <property type="evidence" value="ECO:0007669"/>
    <property type="project" value="UniProtKB-ARBA"/>
</dbReference>
<dbReference type="Gene3D" id="3.40.50.300">
    <property type="entry name" value="P-loop containing nucleotide triphosphate hydrolases"/>
    <property type="match status" value="1"/>
</dbReference>
<keyword evidence="6 8" id="KW-1133">Transmembrane helix</keyword>
<dbReference type="InterPro" id="IPR039421">
    <property type="entry name" value="Type_1_exporter"/>
</dbReference>
<dbReference type="Proteomes" id="UP000294292">
    <property type="component" value="Chromosome"/>
</dbReference>
<sequence length="598" mass="67745">MKHLLHFLKRIHEYSGKILYINLICMMLIGFLESASIFLLIPLISITGIIDFSTTEIPILRWITDLFIGIPETMSLIIILGIYVLLMVGQSIFKRQQSILGVKIQQGFIRHLRDDTYKSLLHANWGFYLKKRKSDIINIMSNETFHVSAGINLFLQFLSSIIFTLIQIGVAFYLSYKLTSFILFFGLILIIFSRKFINKSQSFGKESYELSQTYMAGMTDHFNGMKDIKSNSLEESHMNWFFSLSEKMEQNRIKLTTVNITSQMIFKVVSALLIAVFVFLSIKMFMSQPAQLMLIMVIFSRLWPRFTSIQSMLEQLGATLPSFKALIDLQNECIEAKEINDTDIQTSKAIQITSGISCHNVFFKYKQNEDTYALENITVHIPANRMTAIVGRSGAGKSTLIDILTGLNKPDLGEVTIDHIPLKREHLLSLRKSISYIPQDPFLFNTTIRENLKILDPEASDASLFEALEFAAADFVKLLPEGLDTLIGDRGIRLSGGERQRLVLARAILRKPSILVLDEATSALDTENEVKIQKAIEKLKGTMTIIVIAHRLSTIRNADQVLVMDRGQIIQVGGYNKLARDKKGMFSNLLGNQLKSSI</sequence>
<dbReference type="Gene3D" id="1.20.1560.10">
    <property type="entry name" value="ABC transporter type 1, transmembrane domain"/>
    <property type="match status" value="1"/>
</dbReference>
<comment type="subcellular location">
    <subcellularLocation>
        <location evidence="1">Cell membrane</location>
        <topology evidence="1">Multi-pass membrane protein</topology>
    </subcellularLocation>
</comment>
<keyword evidence="3 8" id="KW-0812">Transmembrane</keyword>
<keyword evidence="7 8" id="KW-0472">Membrane</keyword>
<dbReference type="GO" id="GO:0016887">
    <property type="term" value="F:ATP hydrolysis activity"/>
    <property type="evidence" value="ECO:0007669"/>
    <property type="project" value="InterPro"/>
</dbReference>
<dbReference type="InterPro" id="IPR003593">
    <property type="entry name" value="AAA+_ATPase"/>
</dbReference>
<feature type="transmembrane region" description="Helical" evidence="8">
    <location>
        <begin position="264"/>
        <end position="282"/>
    </location>
</feature>
<dbReference type="PANTHER" id="PTHR24221:SF654">
    <property type="entry name" value="ATP-BINDING CASSETTE SUB-FAMILY B MEMBER 6"/>
    <property type="match status" value="1"/>
</dbReference>
<evidence type="ECO:0000256" key="7">
    <source>
        <dbReference type="ARBA" id="ARBA00023136"/>
    </source>
</evidence>
<evidence type="ECO:0000256" key="6">
    <source>
        <dbReference type="ARBA" id="ARBA00022989"/>
    </source>
</evidence>
<keyword evidence="12" id="KW-1185">Reference proteome</keyword>
<feature type="transmembrane region" description="Helical" evidence="8">
    <location>
        <begin position="153"/>
        <end position="174"/>
    </location>
</feature>
<keyword evidence="4" id="KW-0547">Nucleotide-binding</keyword>
<dbReference type="InterPro" id="IPR011527">
    <property type="entry name" value="ABC1_TM_dom"/>
</dbReference>
<feature type="domain" description="ABC transmembrane type-1" evidence="10">
    <location>
        <begin position="59"/>
        <end position="318"/>
    </location>
</feature>
<dbReference type="PROSITE" id="PS00211">
    <property type="entry name" value="ABC_TRANSPORTER_1"/>
    <property type="match status" value="1"/>
</dbReference>
<evidence type="ECO:0000256" key="4">
    <source>
        <dbReference type="ARBA" id="ARBA00022741"/>
    </source>
</evidence>
<evidence type="ECO:0000313" key="11">
    <source>
        <dbReference type="EMBL" id="QBP41992.1"/>
    </source>
</evidence>
<gene>
    <name evidence="11" type="ORF">E2636_12900</name>
</gene>
<dbReference type="RefSeq" id="WP_134210561.1">
    <property type="nucleotide sequence ID" value="NZ_CP038015.1"/>
</dbReference>
<evidence type="ECO:0000256" key="1">
    <source>
        <dbReference type="ARBA" id="ARBA00004651"/>
    </source>
</evidence>
<keyword evidence="5 11" id="KW-0067">ATP-binding</keyword>
<dbReference type="FunFam" id="3.40.50.300:FF:000604">
    <property type="entry name" value="ABC transporter B family member 28"/>
    <property type="match status" value="1"/>
</dbReference>
<dbReference type="GO" id="GO:0005886">
    <property type="term" value="C:plasma membrane"/>
    <property type="evidence" value="ECO:0007669"/>
    <property type="project" value="UniProtKB-SubCell"/>
</dbReference>
<dbReference type="InterPro" id="IPR017871">
    <property type="entry name" value="ABC_transporter-like_CS"/>
</dbReference>
<dbReference type="PANTHER" id="PTHR24221">
    <property type="entry name" value="ATP-BINDING CASSETTE SUB-FAMILY B"/>
    <property type="match status" value="1"/>
</dbReference>
<dbReference type="EMBL" id="CP038015">
    <property type="protein sequence ID" value="QBP41992.1"/>
    <property type="molecule type" value="Genomic_DNA"/>
</dbReference>
<dbReference type="SMART" id="SM00382">
    <property type="entry name" value="AAA"/>
    <property type="match status" value="1"/>
</dbReference>
<dbReference type="PROSITE" id="PS50893">
    <property type="entry name" value="ABC_TRANSPORTER_2"/>
    <property type="match status" value="1"/>
</dbReference>
<feature type="transmembrane region" description="Helical" evidence="8">
    <location>
        <begin position="66"/>
        <end position="88"/>
    </location>
</feature>
<name>A0A4P6ZZR0_9BACL</name>
<dbReference type="InterPro" id="IPR036640">
    <property type="entry name" value="ABC1_TM_sf"/>
</dbReference>
<dbReference type="Pfam" id="PF00005">
    <property type="entry name" value="ABC_tran"/>
    <property type="match status" value="1"/>
</dbReference>
<evidence type="ECO:0000256" key="2">
    <source>
        <dbReference type="ARBA" id="ARBA00022448"/>
    </source>
</evidence>
<dbReference type="AlphaFoldDB" id="A0A4P6ZZR0"/>
<dbReference type="InterPro" id="IPR003439">
    <property type="entry name" value="ABC_transporter-like_ATP-bd"/>
</dbReference>
<accession>A0A4P6ZZR0</accession>
<dbReference type="GO" id="GO:0034040">
    <property type="term" value="F:ATPase-coupled lipid transmembrane transporter activity"/>
    <property type="evidence" value="ECO:0007669"/>
    <property type="project" value="TreeGrafter"/>
</dbReference>
<proteinExistence type="predicted"/>
<protein>
    <submittedName>
        <fullName evidence="11">ABC transporter ATP-binding protein</fullName>
    </submittedName>
</protein>
<keyword evidence="2" id="KW-0813">Transport</keyword>
<dbReference type="OrthoDB" id="9770415at2"/>
<dbReference type="SUPFAM" id="SSF90123">
    <property type="entry name" value="ABC transporter transmembrane region"/>
    <property type="match status" value="1"/>
</dbReference>
<dbReference type="KEGG" id="panc:E2636_12900"/>
<organism evidence="11 12">
    <name type="scientific">Paenisporosarcina antarctica</name>
    <dbReference type="NCBI Taxonomy" id="417367"/>
    <lineage>
        <taxon>Bacteria</taxon>
        <taxon>Bacillati</taxon>
        <taxon>Bacillota</taxon>
        <taxon>Bacilli</taxon>
        <taxon>Bacillales</taxon>
        <taxon>Caryophanaceae</taxon>
        <taxon>Paenisporosarcina</taxon>
    </lineage>
</organism>
<dbReference type="Pfam" id="PF00664">
    <property type="entry name" value="ABC_membrane"/>
    <property type="match status" value="1"/>
</dbReference>
<evidence type="ECO:0000256" key="8">
    <source>
        <dbReference type="SAM" id="Phobius"/>
    </source>
</evidence>
<evidence type="ECO:0000259" key="9">
    <source>
        <dbReference type="PROSITE" id="PS50893"/>
    </source>
</evidence>
<dbReference type="InterPro" id="IPR027417">
    <property type="entry name" value="P-loop_NTPase"/>
</dbReference>
<reference evidence="11 12" key="1">
    <citation type="submission" date="2019-03" db="EMBL/GenBank/DDBJ databases">
        <title>Complete genome sequence of Paenisporosarcina antarctica CGMCC 1.6503T.</title>
        <authorList>
            <person name="Rong J.-C."/>
            <person name="Chi N.-Y."/>
            <person name="Zhang Q.-F."/>
        </authorList>
    </citation>
    <scope>NUCLEOTIDE SEQUENCE [LARGE SCALE GENOMIC DNA]</scope>
    <source>
        <strain evidence="11 12">CGMCC 1.6503</strain>
    </source>
</reference>
<dbReference type="GO" id="GO:0005524">
    <property type="term" value="F:ATP binding"/>
    <property type="evidence" value="ECO:0007669"/>
    <property type="project" value="UniProtKB-KW"/>
</dbReference>
<feature type="domain" description="ABC transporter" evidence="9">
    <location>
        <begin position="356"/>
        <end position="591"/>
    </location>
</feature>
<dbReference type="SUPFAM" id="SSF52540">
    <property type="entry name" value="P-loop containing nucleoside triphosphate hydrolases"/>
    <property type="match status" value="1"/>
</dbReference>
<evidence type="ECO:0000259" key="10">
    <source>
        <dbReference type="PROSITE" id="PS50929"/>
    </source>
</evidence>
<evidence type="ECO:0000256" key="5">
    <source>
        <dbReference type="ARBA" id="ARBA00022840"/>
    </source>
</evidence>
<dbReference type="GO" id="GO:0140359">
    <property type="term" value="F:ABC-type transporter activity"/>
    <property type="evidence" value="ECO:0007669"/>
    <property type="project" value="InterPro"/>
</dbReference>
<evidence type="ECO:0000256" key="3">
    <source>
        <dbReference type="ARBA" id="ARBA00022692"/>
    </source>
</evidence>
<feature type="transmembrane region" description="Helical" evidence="8">
    <location>
        <begin position="180"/>
        <end position="197"/>
    </location>
</feature>